<evidence type="ECO:0000313" key="2">
    <source>
        <dbReference type="EMBL" id="MED6275833.1"/>
    </source>
</evidence>
<evidence type="ECO:0000313" key="3">
    <source>
        <dbReference type="Proteomes" id="UP001352852"/>
    </source>
</evidence>
<sequence>MVRLEMETGNEEHMDFEGWTPAGRGRGKGRGRNKIDEGKGIGDIQDSKRELEGSSSEEERIVRRKVMREEFKIILKLKNGEEQDNISPIVVSREIKKKIGDVEMVKILRDGNLLVVCKNEEQKNKALKVDNICKKTVLEKKIMG</sequence>
<name>A0ABU7DPW6_9TELE</name>
<evidence type="ECO:0000256" key="1">
    <source>
        <dbReference type="SAM" id="MobiDB-lite"/>
    </source>
</evidence>
<comment type="caution">
    <text evidence="2">The sequence shown here is derived from an EMBL/GenBank/DDBJ whole genome shotgun (WGS) entry which is preliminary data.</text>
</comment>
<protein>
    <submittedName>
        <fullName evidence="2">Uncharacterized protein</fullName>
    </submittedName>
</protein>
<gene>
    <name evidence="2" type="ORF">CHARACLAT_030479</name>
</gene>
<organism evidence="2 3">
    <name type="scientific">Characodon lateralis</name>
    <dbReference type="NCBI Taxonomy" id="208331"/>
    <lineage>
        <taxon>Eukaryota</taxon>
        <taxon>Metazoa</taxon>
        <taxon>Chordata</taxon>
        <taxon>Craniata</taxon>
        <taxon>Vertebrata</taxon>
        <taxon>Euteleostomi</taxon>
        <taxon>Actinopterygii</taxon>
        <taxon>Neopterygii</taxon>
        <taxon>Teleostei</taxon>
        <taxon>Neoteleostei</taxon>
        <taxon>Acanthomorphata</taxon>
        <taxon>Ovalentaria</taxon>
        <taxon>Atherinomorphae</taxon>
        <taxon>Cyprinodontiformes</taxon>
        <taxon>Goodeidae</taxon>
        <taxon>Characodon</taxon>
    </lineage>
</organism>
<dbReference type="Proteomes" id="UP001352852">
    <property type="component" value="Unassembled WGS sequence"/>
</dbReference>
<reference evidence="2 3" key="1">
    <citation type="submission" date="2021-06" db="EMBL/GenBank/DDBJ databases">
        <authorList>
            <person name="Palmer J.M."/>
        </authorList>
    </citation>
    <scope>NUCLEOTIDE SEQUENCE [LARGE SCALE GENOMIC DNA]</scope>
    <source>
        <strain evidence="2 3">CL_MEX2019</strain>
        <tissue evidence="2">Muscle</tissue>
    </source>
</reference>
<feature type="compositionally biased region" description="Basic and acidic residues" evidence="1">
    <location>
        <begin position="33"/>
        <end position="59"/>
    </location>
</feature>
<accession>A0ABU7DPW6</accession>
<keyword evidence="3" id="KW-1185">Reference proteome</keyword>
<feature type="compositionally biased region" description="Basic and acidic residues" evidence="1">
    <location>
        <begin position="1"/>
        <end position="16"/>
    </location>
</feature>
<feature type="region of interest" description="Disordered" evidence="1">
    <location>
        <begin position="1"/>
        <end position="59"/>
    </location>
</feature>
<proteinExistence type="predicted"/>
<dbReference type="EMBL" id="JAHUTJ010029188">
    <property type="protein sequence ID" value="MED6275833.1"/>
    <property type="molecule type" value="Genomic_DNA"/>
</dbReference>